<feature type="non-terminal residue" evidence="1">
    <location>
        <position position="706"/>
    </location>
</feature>
<dbReference type="Proteomes" id="UP000626109">
    <property type="component" value="Unassembled WGS sequence"/>
</dbReference>
<dbReference type="EMBL" id="CAJNNW010028182">
    <property type="protein sequence ID" value="CAE8695024.1"/>
    <property type="molecule type" value="Genomic_DNA"/>
</dbReference>
<gene>
    <name evidence="1" type="ORF">PGLA2088_LOCUS29152</name>
</gene>
<organism evidence="1 2">
    <name type="scientific">Polarella glacialis</name>
    <name type="common">Dinoflagellate</name>
    <dbReference type="NCBI Taxonomy" id="89957"/>
    <lineage>
        <taxon>Eukaryota</taxon>
        <taxon>Sar</taxon>
        <taxon>Alveolata</taxon>
        <taxon>Dinophyceae</taxon>
        <taxon>Suessiales</taxon>
        <taxon>Suessiaceae</taxon>
        <taxon>Polarella</taxon>
    </lineage>
</organism>
<evidence type="ECO:0000313" key="2">
    <source>
        <dbReference type="Proteomes" id="UP000626109"/>
    </source>
</evidence>
<dbReference type="AlphaFoldDB" id="A0A813K276"/>
<sequence length="706" mass="77344">VGEHIPGVNKGIQELHRRAGQTEALERAQRSDPIGAHEVFTQVGEHIPVVNNAIQALHKQSGQAEALERARKADPVGSRGVLTKVGEHIPLVNNGIQVLHKRSGQMGDFERARRSNPIGADGVLTKAGEQIPIVNDGILALHRLSGKHEQADRTRSRTLQGMLSKDGAMTKVAELVPGLNLVAAAFHEMAGNEKEAEQAINFVKNWQQAGSPDGALARLAELVPAVDIIAFALHLNSSHYAQALRSITKTRWVEVTLQVSCAIVRTSSLHKFAIVELDVEGIELHPKAASLTGGLFDIVAHCFKIQKKGAVKADVLARMREMANKKVDKQLFETLQQLPRHVLTQVDTYNRRLATFRAERIPRMVRDSTTRFVGIVNRFAHCFGGSEPNEAPPGDRMQSWLIDAVRHALPDRVPVPKQKALKALREAVLRTGAVHGQVPKPNPVKIRSQRDREKGLPEFAACLSGLSFLGCCACGSPTGLLGCLSGLVAVGSKSGRAVAERAVLRLEDRNTENWRASNEDASTATPIPAAVFEICREDVETLRELFQDYLANDLLRDHTSCRYMARLIGRALCIHASGLLLPPTAPVHVVLDIEVPATLACDRQAGSPIDLFVLGMHATLVVDVSLAGWLPKVTGARFAISEETLNRCVESMQDQIMQQDLRSLHPGLRDFTEPILASFDLRLDWPQQSQPRILVRNAKAKLHLPQ</sequence>
<evidence type="ECO:0000313" key="1">
    <source>
        <dbReference type="EMBL" id="CAE8695024.1"/>
    </source>
</evidence>
<reference evidence="1" key="1">
    <citation type="submission" date="2021-02" db="EMBL/GenBank/DDBJ databases">
        <authorList>
            <person name="Dougan E. K."/>
            <person name="Rhodes N."/>
            <person name="Thang M."/>
            <person name="Chan C."/>
        </authorList>
    </citation>
    <scope>NUCLEOTIDE SEQUENCE</scope>
</reference>
<proteinExistence type="predicted"/>
<accession>A0A813K276</accession>
<protein>
    <submittedName>
        <fullName evidence="1">Uncharacterized protein</fullName>
    </submittedName>
</protein>
<comment type="caution">
    <text evidence="1">The sequence shown here is derived from an EMBL/GenBank/DDBJ whole genome shotgun (WGS) entry which is preliminary data.</text>
</comment>
<name>A0A813K276_POLGL</name>